<evidence type="ECO:0000256" key="3">
    <source>
        <dbReference type="ARBA" id="ARBA00022729"/>
    </source>
</evidence>
<evidence type="ECO:0000256" key="2">
    <source>
        <dbReference type="ARBA" id="ARBA00022679"/>
    </source>
</evidence>
<comment type="subcellular location">
    <subcellularLocation>
        <location evidence="1">Periplasm</location>
    </subcellularLocation>
</comment>
<protein>
    <recommendedName>
        <fullName evidence="6">AlgX/AlgJ SGNH hydrolase-like domain-containing protein</fullName>
    </recommendedName>
</protein>
<dbReference type="InterPro" id="IPR031811">
    <property type="entry name" value="ALGX/ALGJ_SGNH-like"/>
</dbReference>
<keyword evidence="5" id="KW-0812">Transmembrane</keyword>
<evidence type="ECO:0000313" key="7">
    <source>
        <dbReference type="EMBL" id="MPM37818.1"/>
    </source>
</evidence>
<accession>A0A644ZC16</accession>
<sequence length="486" mass="57383">MKNTNNENKFIENNKIDSGHIKSEYTKKIHLFKIVIFFTIILVPLVTINIKGNQISKIDNRMLTEFKDIVNSEGIENYIDDRIGFRTEMVNIYNKGMDVLFNEMVHPSYQYGEEEYVFSKVSESGFDSRFQEVFSDFIKKFENYCNDRGIKFLYTIEPSKSTVYEEFLPNGYKYNNMNLDYFLSLLESKEVSYLNNVETLKAAKENNQVFDKKYDAGHWNETGAVIGISAILDKLNLLDDRVGNFDINKFNLEEYINATLPVSYFKIDEKTIHYNLIQDNSVYIDDLEGEIKRDSNYRNFTHYKNNVNTEAPRILIFAGSYFNGKEKFITENFSEIMKIHNYRNVIDYEYYINIFNPDIVLFESTEYTHSNYYFPVDRMENKINNKTIENYSNLIEDNLIYIEEDNFSKSHSNLTNFSIPISGDDISYVYANFNGRILDCNIVDLNNEKYMEFSIKTSEIKELNDFNLYVISKDEERYQEINCTLI</sequence>
<dbReference type="AlphaFoldDB" id="A0A644ZC16"/>
<dbReference type="Pfam" id="PF16822">
    <property type="entry name" value="ALGX"/>
    <property type="match status" value="1"/>
</dbReference>
<keyword evidence="4" id="KW-0574">Periplasm</keyword>
<proteinExistence type="predicted"/>
<evidence type="ECO:0000256" key="4">
    <source>
        <dbReference type="ARBA" id="ARBA00022764"/>
    </source>
</evidence>
<comment type="caution">
    <text evidence="7">The sequence shown here is derived from an EMBL/GenBank/DDBJ whole genome shotgun (WGS) entry which is preliminary data.</text>
</comment>
<keyword evidence="3" id="KW-0732">Signal</keyword>
<name>A0A644ZC16_9ZZZZ</name>
<keyword evidence="2" id="KW-0808">Transferase</keyword>
<keyword evidence="5" id="KW-1133">Transmembrane helix</keyword>
<dbReference type="GO" id="GO:0042597">
    <property type="term" value="C:periplasmic space"/>
    <property type="evidence" value="ECO:0007669"/>
    <property type="project" value="UniProtKB-SubCell"/>
</dbReference>
<feature type="domain" description="AlgX/AlgJ SGNH hydrolase-like" evidence="6">
    <location>
        <begin position="138"/>
        <end position="238"/>
    </location>
</feature>
<evidence type="ECO:0000256" key="1">
    <source>
        <dbReference type="ARBA" id="ARBA00004418"/>
    </source>
</evidence>
<keyword evidence="5" id="KW-0472">Membrane</keyword>
<evidence type="ECO:0000256" key="5">
    <source>
        <dbReference type="SAM" id="Phobius"/>
    </source>
</evidence>
<reference evidence="7" key="1">
    <citation type="submission" date="2019-08" db="EMBL/GenBank/DDBJ databases">
        <authorList>
            <person name="Kucharzyk K."/>
            <person name="Murdoch R.W."/>
            <person name="Higgins S."/>
            <person name="Loffler F."/>
        </authorList>
    </citation>
    <scope>NUCLEOTIDE SEQUENCE</scope>
</reference>
<feature type="transmembrane region" description="Helical" evidence="5">
    <location>
        <begin position="31"/>
        <end position="50"/>
    </location>
</feature>
<evidence type="ECO:0000259" key="6">
    <source>
        <dbReference type="Pfam" id="PF16822"/>
    </source>
</evidence>
<organism evidence="7">
    <name type="scientific">bioreactor metagenome</name>
    <dbReference type="NCBI Taxonomy" id="1076179"/>
    <lineage>
        <taxon>unclassified sequences</taxon>
        <taxon>metagenomes</taxon>
        <taxon>ecological metagenomes</taxon>
    </lineage>
</organism>
<gene>
    <name evidence="7" type="ORF">SDC9_84437</name>
</gene>
<dbReference type="EMBL" id="VSSQ01008076">
    <property type="protein sequence ID" value="MPM37818.1"/>
    <property type="molecule type" value="Genomic_DNA"/>
</dbReference>
<dbReference type="GO" id="GO:0016740">
    <property type="term" value="F:transferase activity"/>
    <property type="evidence" value="ECO:0007669"/>
    <property type="project" value="UniProtKB-KW"/>
</dbReference>